<dbReference type="STRING" id="329884.A0A4U0X266"/>
<name>A0A4U0X266_9PEZI</name>
<proteinExistence type="predicted"/>
<keyword evidence="3" id="KW-1185">Reference proteome</keyword>
<dbReference type="EMBL" id="NAJQ01000427">
    <property type="protein sequence ID" value="TKA69881.1"/>
    <property type="molecule type" value="Genomic_DNA"/>
</dbReference>
<reference evidence="2 3" key="1">
    <citation type="submission" date="2017-03" db="EMBL/GenBank/DDBJ databases">
        <title>Genomes of endolithic fungi from Antarctica.</title>
        <authorList>
            <person name="Coleine C."/>
            <person name="Masonjones S."/>
            <person name="Stajich J.E."/>
        </authorList>
    </citation>
    <scope>NUCLEOTIDE SEQUENCE [LARGE SCALE GENOMIC DNA]</scope>
    <source>
        <strain evidence="2 3">CCFEE 5184</strain>
    </source>
</reference>
<sequence length="811" mass="87572">MPTYHATGVSASLSVANLQASSSNVFDLRMSAEQRLDAERIENVFASGRNLAENTIGHDGGEEGVVQFVGHNEDLPLFMVEVGDGLSSLKTDDLDGPGQEDHIGGPVGGLLGATTDSSLTSLNATPSAGDAEELQQSPQRNASTRRPAKKARLGPAAPSSPLASFSDFERARAFLDADPDEPQALCLTVQTNHKSFLPKGVDGTRRSGKDLKLEVFLNGDLVASSLINTRGSAVELKDDRVRFHGTRVHRQSERPWTYKSAATAGDQQGRTATERWEATSRALENEAHTRGRNRWGDIPPSAELLLALSRQPLPERMGSQHGLAVFDLVITAGSGKKYGPETAYLIAPTRMDDPEYDLQVGNGVGYAVGGDPDPFAEEDAMLFGMSAQDASPLRGLSIPIQLPREFLQIAAPEVSPFRGVRDAALSRRNVPQQSSPEAPLMRQRRSATDVPQTPSKKQRVTDAPGLELDGVDLNMKVGSFETARGKTGHQRTLRQRLSDIKQMNPRNRAKQIAALREELDENTLRAIKRAAVRRYEAADPMQASPSTKAKLDVDGCDWEAALNMLADAALAGQDGTIDPLMMNRHSELAPAVRALNMDAPVENRSTMKRRDRLGLAQEYDSFSYEPAAEMEVQGPQNTDSMTQDRMDFALESGSGFHGPAISTFPEQHGTPQKKTRASSLANSPCAVPIKSPTKRGRMPTGTPQRSSHSESTYHPRIGSPFPIDPILAAESPSPSPQKSGQGAKRTRKAWNPGEKTLSEALAEAEKGGELGKGSVVGYASQEGGKQRQIGKARSGIFREESVVVGMRFVVT</sequence>
<feature type="region of interest" description="Disordered" evidence="1">
    <location>
        <begin position="654"/>
        <end position="752"/>
    </location>
</feature>
<feature type="compositionally biased region" description="Polar residues" evidence="1">
    <location>
        <begin position="134"/>
        <end position="144"/>
    </location>
</feature>
<dbReference type="OrthoDB" id="3556832at2759"/>
<organism evidence="2 3">
    <name type="scientific">Friedmanniomyces simplex</name>
    <dbReference type="NCBI Taxonomy" id="329884"/>
    <lineage>
        <taxon>Eukaryota</taxon>
        <taxon>Fungi</taxon>
        <taxon>Dikarya</taxon>
        <taxon>Ascomycota</taxon>
        <taxon>Pezizomycotina</taxon>
        <taxon>Dothideomycetes</taxon>
        <taxon>Dothideomycetidae</taxon>
        <taxon>Mycosphaerellales</taxon>
        <taxon>Teratosphaeriaceae</taxon>
        <taxon>Friedmanniomyces</taxon>
    </lineage>
</organism>
<gene>
    <name evidence="2" type="ORF">B0A55_08827</name>
</gene>
<dbReference type="Proteomes" id="UP000309340">
    <property type="component" value="Unassembled WGS sequence"/>
</dbReference>
<feature type="region of interest" description="Disordered" evidence="1">
    <location>
        <begin position="425"/>
        <end position="464"/>
    </location>
</feature>
<evidence type="ECO:0000256" key="1">
    <source>
        <dbReference type="SAM" id="MobiDB-lite"/>
    </source>
</evidence>
<feature type="compositionally biased region" description="Polar residues" evidence="1">
    <location>
        <begin position="114"/>
        <end position="126"/>
    </location>
</feature>
<evidence type="ECO:0000313" key="2">
    <source>
        <dbReference type="EMBL" id="TKA69881.1"/>
    </source>
</evidence>
<dbReference type="AlphaFoldDB" id="A0A4U0X266"/>
<protein>
    <submittedName>
        <fullName evidence="2">Uncharacterized protein</fullName>
    </submittedName>
</protein>
<comment type="caution">
    <text evidence="2">The sequence shown here is derived from an EMBL/GenBank/DDBJ whole genome shotgun (WGS) entry which is preliminary data.</text>
</comment>
<accession>A0A4U0X266</accession>
<feature type="region of interest" description="Disordered" evidence="1">
    <location>
        <begin position="89"/>
        <end position="163"/>
    </location>
</feature>
<evidence type="ECO:0000313" key="3">
    <source>
        <dbReference type="Proteomes" id="UP000309340"/>
    </source>
</evidence>